<proteinExistence type="inferred from homology"/>
<reference evidence="9 10" key="1">
    <citation type="journal article" date="2014" name="Nature">
        <title>An environmental bacterial taxon with a large and distinct metabolic repertoire.</title>
        <authorList>
            <person name="Wilson M.C."/>
            <person name="Mori T."/>
            <person name="Ruckert C."/>
            <person name="Uria A.R."/>
            <person name="Helf M.J."/>
            <person name="Takada K."/>
            <person name="Gernert C."/>
            <person name="Steffens U.A."/>
            <person name="Heycke N."/>
            <person name="Schmitt S."/>
            <person name="Rinke C."/>
            <person name="Helfrich E.J."/>
            <person name="Brachmann A.O."/>
            <person name="Gurgui C."/>
            <person name="Wakimoto T."/>
            <person name="Kracht M."/>
            <person name="Crusemann M."/>
            <person name="Hentschel U."/>
            <person name="Abe I."/>
            <person name="Matsunaga S."/>
            <person name="Kalinowski J."/>
            <person name="Takeyama H."/>
            <person name="Piel J."/>
        </authorList>
    </citation>
    <scope>NUCLEOTIDE SEQUENCE [LARGE SCALE GENOMIC DNA]</scope>
    <source>
        <strain evidence="10">TSY1</strain>
    </source>
</reference>
<feature type="transmembrane region" description="Helical" evidence="8">
    <location>
        <begin position="222"/>
        <end position="240"/>
    </location>
</feature>
<keyword evidence="6 8" id="KW-1133">Transmembrane helix</keyword>
<feature type="transmembrane region" description="Helical" evidence="8">
    <location>
        <begin position="128"/>
        <end position="145"/>
    </location>
</feature>
<dbReference type="Proteomes" id="UP000019141">
    <property type="component" value="Unassembled WGS sequence"/>
</dbReference>
<keyword evidence="3" id="KW-0813">Transport</keyword>
<feature type="transmembrane region" description="Helical" evidence="8">
    <location>
        <begin position="75"/>
        <end position="92"/>
    </location>
</feature>
<dbReference type="Pfam" id="PF01925">
    <property type="entry name" value="TauE"/>
    <property type="match status" value="1"/>
</dbReference>
<comment type="subcellular location">
    <subcellularLocation>
        <location evidence="1 8">Cell membrane</location>
        <topology evidence="1 8">Multi-pass membrane protein</topology>
    </subcellularLocation>
</comment>
<dbReference type="PANTHER" id="PTHR30269:SF37">
    <property type="entry name" value="MEMBRANE TRANSPORTER PROTEIN"/>
    <property type="match status" value="1"/>
</dbReference>
<evidence type="ECO:0000256" key="5">
    <source>
        <dbReference type="ARBA" id="ARBA00022692"/>
    </source>
</evidence>
<organism evidence="9 10">
    <name type="scientific">Entotheonella factor</name>
    <dbReference type="NCBI Taxonomy" id="1429438"/>
    <lineage>
        <taxon>Bacteria</taxon>
        <taxon>Pseudomonadati</taxon>
        <taxon>Nitrospinota/Tectimicrobiota group</taxon>
        <taxon>Candidatus Tectimicrobiota</taxon>
        <taxon>Candidatus Entotheonellia</taxon>
        <taxon>Candidatus Entotheonellales</taxon>
        <taxon>Candidatus Entotheonellaceae</taxon>
        <taxon>Candidatus Entotheonella</taxon>
    </lineage>
</organism>
<sequence>MPDLMMLFAVGSAATLGFTIAGVAGFGGGVVILPVLVWVLGPREAIPILSVAQFIASVVRFWMYRQDTSWPVVQWFAVGAIPVALLASLLYVQTPADIFVRLLGGGMLALLVYRYTPWGKRAVMKLRGFIFVGGTTSFFSGYLGIGGPVPAPFLIAYGLAGSAYVGTMGCCTMVTQFFKLIVFGSNALLTPYTMLMGLWIGAISWVGAYLARHLVHRLPRAWFIRVIEGMLLASGLLFLLRG</sequence>
<evidence type="ECO:0000256" key="8">
    <source>
        <dbReference type="RuleBase" id="RU363041"/>
    </source>
</evidence>
<name>W4LU30_ENTF1</name>
<evidence type="ECO:0000256" key="7">
    <source>
        <dbReference type="ARBA" id="ARBA00023136"/>
    </source>
</evidence>
<dbReference type="EMBL" id="AZHW01000256">
    <property type="protein sequence ID" value="ETX01226.1"/>
    <property type="molecule type" value="Genomic_DNA"/>
</dbReference>
<dbReference type="HOGENOM" id="CLU_054750_4_0_7"/>
<keyword evidence="7 8" id="KW-0472">Membrane</keyword>
<dbReference type="InterPro" id="IPR052017">
    <property type="entry name" value="TSUP"/>
</dbReference>
<feature type="transmembrane region" description="Helical" evidence="8">
    <location>
        <begin position="98"/>
        <end position="116"/>
    </location>
</feature>
<accession>W4LU30</accession>
<protein>
    <recommendedName>
        <fullName evidence="8">Probable membrane transporter protein</fullName>
    </recommendedName>
</protein>
<keyword evidence="4 8" id="KW-1003">Cell membrane</keyword>
<evidence type="ECO:0000256" key="6">
    <source>
        <dbReference type="ARBA" id="ARBA00022989"/>
    </source>
</evidence>
<feature type="transmembrane region" description="Helical" evidence="8">
    <location>
        <begin position="7"/>
        <end position="39"/>
    </location>
</feature>
<evidence type="ECO:0000313" key="10">
    <source>
        <dbReference type="Proteomes" id="UP000019141"/>
    </source>
</evidence>
<feature type="transmembrane region" description="Helical" evidence="8">
    <location>
        <begin position="187"/>
        <end position="210"/>
    </location>
</feature>
<dbReference type="PANTHER" id="PTHR30269">
    <property type="entry name" value="TRANSMEMBRANE PROTEIN YFCA"/>
    <property type="match status" value="1"/>
</dbReference>
<dbReference type="InterPro" id="IPR002781">
    <property type="entry name" value="TM_pro_TauE-like"/>
</dbReference>
<comment type="similarity">
    <text evidence="2 8">Belongs to the 4-toluene sulfonate uptake permease (TSUP) (TC 2.A.102) family.</text>
</comment>
<evidence type="ECO:0000256" key="2">
    <source>
        <dbReference type="ARBA" id="ARBA00009142"/>
    </source>
</evidence>
<evidence type="ECO:0000256" key="1">
    <source>
        <dbReference type="ARBA" id="ARBA00004651"/>
    </source>
</evidence>
<keyword evidence="10" id="KW-1185">Reference proteome</keyword>
<feature type="transmembrane region" description="Helical" evidence="8">
    <location>
        <begin position="151"/>
        <end position="175"/>
    </location>
</feature>
<keyword evidence="5 8" id="KW-0812">Transmembrane</keyword>
<evidence type="ECO:0000313" key="9">
    <source>
        <dbReference type="EMBL" id="ETX01226.1"/>
    </source>
</evidence>
<evidence type="ECO:0000256" key="4">
    <source>
        <dbReference type="ARBA" id="ARBA00022475"/>
    </source>
</evidence>
<gene>
    <name evidence="9" type="ORF">ETSY1_08155</name>
</gene>
<dbReference type="AlphaFoldDB" id="W4LU30"/>
<dbReference type="GO" id="GO:0005886">
    <property type="term" value="C:plasma membrane"/>
    <property type="evidence" value="ECO:0007669"/>
    <property type="project" value="UniProtKB-SubCell"/>
</dbReference>
<evidence type="ECO:0000256" key="3">
    <source>
        <dbReference type="ARBA" id="ARBA00022448"/>
    </source>
</evidence>
<feature type="transmembrane region" description="Helical" evidence="8">
    <location>
        <begin position="45"/>
        <end position="63"/>
    </location>
</feature>
<comment type="caution">
    <text evidence="9">The sequence shown here is derived from an EMBL/GenBank/DDBJ whole genome shotgun (WGS) entry which is preliminary data.</text>
</comment>